<dbReference type="EMBL" id="EF082804">
    <property type="protein sequence ID" value="ABK22157.1"/>
    <property type="molecule type" value="mRNA"/>
</dbReference>
<name>A9NNE6_PICSI</name>
<organism evidence="1">
    <name type="scientific">Picea sitchensis</name>
    <name type="common">Sitka spruce</name>
    <name type="synonym">Pinus sitchensis</name>
    <dbReference type="NCBI Taxonomy" id="3332"/>
    <lineage>
        <taxon>Eukaryota</taxon>
        <taxon>Viridiplantae</taxon>
        <taxon>Streptophyta</taxon>
        <taxon>Embryophyta</taxon>
        <taxon>Tracheophyta</taxon>
        <taxon>Spermatophyta</taxon>
        <taxon>Pinopsida</taxon>
        <taxon>Pinidae</taxon>
        <taxon>Conifers I</taxon>
        <taxon>Pinales</taxon>
        <taxon>Pinaceae</taxon>
        <taxon>Picea</taxon>
    </lineage>
</organism>
<protein>
    <submittedName>
        <fullName evidence="1">Uncharacterized protein</fullName>
    </submittedName>
</protein>
<sequence>MVMKNTFKVLKYSKYTAMRKEFISRIYKTGCQNVGCATSSPESAVLYSILSTDLYSSYLTN</sequence>
<dbReference type="AlphaFoldDB" id="A9NNE6"/>
<evidence type="ECO:0000313" key="1">
    <source>
        <dbReference type="EMBL" id="ABK22157.1"/>
    </source>
</evidence>
<reference evidence="1" key="1">
    <citation type="journal article" date="2008" name="BMC Genomics">
        <title>A conifer genomics resource of 200,000 spruce (Picea spp.) ESTs and 6,464 high-quality, sequence-finished full-length cDNAs for Sitka spruce (Picea sitchensis).</title>
        <authorList>
            <person name="Ralph S.G."/>
            <person name="Chun H.J."/>
            <person name="Kolosova N."/>
            <person name="Cooper D."/>
            <person name="Oddy C."/>
            <person name="Ritland C.E."/>
            <person name="Kirkpatrick R."/>
            <person name="Moore R."/>
            <person name="Barber S."/>
            <person name="Holt R.A."/>
            <person name="Jones S.J."/>
            <person name="Marra M.A."/>
            <person name="Douglas C.J."/>
            <person name="Ritland K."/>
            <person name="Bohlmann J."/>
        </authorList>
    </citation>
    <scope>NUCLEOTIDE SEQUENCE</scope>
    <source>
        <tissue evidence="1">Bark</tissue>
    </source>
</reference>
<proteinExistence type="evidence at transcript level"/>
<accession>A9NNE6</accession>